<accession>A0AC61R1N2</accession>
<protein>
    <submittedName>
        <fullName evidence="1">Glycosyltransferase family 2 protein</fullName>
    </submittedName>
</protein>
<keyword evidence="2" id="KW-1185">Reference proteome</keyword>
<proteinExistence type="predicted"/>
<comment type="caution">
    <text evidence="1">The sequence shown here is derived from an EMBL/GenBank/DDBJ whole genome shotgun (WGS) entry which is preliminary data.</text>
</comment>
<reference evidence="1" key="1">
    <citation type="submission" date="2019-04" db="EMBL/GenBank/DDBJ databases">
        <title>Microbes associate with the intestines of laboratory mice.</title>
        <authorList>
            <person name="Navarre W."/>
            <person name="Wong E."/>
            <person name="Huang K."/>
            <person name="Tropini C."/>
            <person name="Ng K."/>
            <person name="Yu B."/>
        </authorList>
    </citation>
    <scope>NUCLEOTIDE SEQUENCE</scope>
    <source>
        <strain evidence="1">NM72_1-8</strain>
    </source>
</reference>
<dbReference type="Proteomes" id="UP000307720">
    <property type="component" value="Unassembled WGS sequence"/>
</dbReference>
<evidence type="ECO:0000313" key="2">
    <source>
        <dbReference type="Proteomes" id="UP000307720"/>
    </source>
</evidence>
<evidence type="ECO:0000313" key="1">
    <source>
        <dbReference type="EMBL" id="TGY00073.1"/>
    </source>
</evidence>
<sequence>MHVMDWENMRGHICGDCGKERKMGEVKVSVIVPVYNTGAYLEQCLSGIQGQTLKEIEIICVDDGSSDNSVEQIKKLESEDARLCLLTQKNRGGGAARNAGMRHAKGKYLVFLDSDDYFHPEMLEKMYLRCEEDAAQICVCKAKCYHEDLGFETPEPASMREELLPEGGVFNWKDMPETIFDAFHNWPWNKMFLRSFIEEKGLKFQEIRRTNDLFFTCAALTEAERIVTVREEFVYYRVGIAGSCQTTNGEAPLDFFRAFLALKEYLEGKGIFEQVKRSFVNHALDGCMANLNSQEEGRAHEELYRRFKEGLLKQLAIDGQPEEYFHEYNRRMYGFYKVLQNGDYQDFLRYRIGDLKAERDRCLISDHHEKVKFATGMLGYRQQKHDLLACREYRLGAKLLYVPLKIRDIIRKK</sequence>
<organism evidence="1 2">
    <name type="scientific">Hominisplanchenecus murintestinalis</name>
    <dbReference type="NCBI Taxonomy" id="2941517"/>
    <lineage>
        <taxon>Bacteria</taxon>
        <taxon>Bacillati</taxon>
        <taxon>Bacillota</taxon>
        <taxon>Clostridia</taxon>
        <taxon>Lachnospirales</taxon>
        <taxon>Lachnospiraceae</taxon>
        <taxon>Hominisplanchenecus</taxon>
    </lineage>
</organism>
<name>A0AC61R1N2_9FIRM</name>
<dbReference type="EMBL" id="SRZB01000003">
    <property type="protein sequence ID" value="TGY00073.1"/>
    <property type="molecule type" value="Genomic_DNA"/>
</dbReference>
<gene>
    <name evidence="1" type="ORF">E5357_03370</name>
</gene>